<feature type="transmembrane region" description="Helical" evidence="5">
    <location>
        <begin position="284"/>
        <end position="305"/>
    </location>
</feature>
<evidence type="ECO:0000259" key="6">
    <source>
        <dbReference type="Pfam" id="PF03151"/>
    </source>
</evidence>
<feature type="transmembrane region" description="Helical" evidence="5">
    <location>
        <begin position="98"/>
        <end position="120"/>
    </location>
</feature>
<dbReference type="EMBL" id="JMSN01000003">
    <property type="protein sequence ID" value="KDN53246.1"/>
    <property type="molecule type" value="Genomic_DNA"/>
</dbReference>
<dbReference type="FunCoup" id="A0A066WHF0">
    <property type="interactions" value="302"/>
</dbReference>
<gene>
    <name evidence="7" type="ORF">K437DRAFT_219240</name>
</gene>
<sequence length="528" mass="56541">MQKLSHLSANRGRERYYSVPFRRDGGNSGFLSLFPSRSTLYFIANCLAWYLSSALSSNTSKALLSAPKHVMTSHPNDVLESGRHGQALHPPDSSSAPFPYPISLTFVQFLFVHGFCYICTSERLLGKRTMGKVMPPAKERILEVGQLSLFTVIGHALSSLAISRVPVSTVHTIKALSPLFTVIAYSLFFSVTYSSATWLSLLPLTIGVMMACTGLSLSAEDILGLFTALGSTMIFVAQNIYSKKLLSGNGHGSKDLDKMGAEGSKLGNGVSTGKKRKDQKLDKLNILLYSSGCASTLMIPMVLYYDASSILTSSTGASFGRVLSLLLANGIVNFAQNVLAFSILALVSPVTYSIASLLKRVFVICFAIVWFRQQVTMLQWLGITLASTGVWMYNNAKVKNDVAQVEEKVHPKGNIDSFTLPTTASATTNKNGHANSGYVTTSGLGGRMAMYGSSLSPTAARFQHAQGQPHMSVSKISGSFGSSTGNGVTGPGSWRLDVGGGLHSPTQEVNRSAIMNGAIGPGWRAKSK</sequence>
<dbReference type="Proteomes" id="UP000027361">
    <property type="component" value="Unassembled WGS sequence"/>
</dbReference>
<organism evidence="7 8">
    <name type="scientific">Tilletiaria anomala (strain ATCC 24038 / CBS 436.72 / UBC 951)</name>
    <dbReference type="NCBI Taxonomy" id="1037660"/>
    <lineage>
        <taxon>Eukaryota</taxon>
        <taxon>Fungi</taxon>
        <taxon>Dikarya</taxon>
        <taxon>Basidiomycota</taxon>
        <taxon>Ustilaginomycotina</taxon>
        <taxon>Exobasidiomycetes</taxon>
        <taxon>Georgefischeriales</taxon>
        <taxon>Tilletiariaceae</taxon>
        <taxon>Tilletiaria</taxon>
    </lineage>
</organism>
<dbReference type="PANTHER" id="PTHR11132">
    <property type="entry name" value="SOLUTE CARRIER FAMILY 35"/>
    <property type="match status" value="1"/>
</dbReference>
<feature type="transmembrane region" description="Helical" evidence="5">
    <location>
        <begin position="198"/>
        <end position="216"/>
    </location>
</feature>
<keyword evidence="2 5" id="KW-0812">Transmembrane</keyword>
<dbReference type="GO" id="GO:0016020">
    <property type="term" value="C:membrane"/>
    <property type="evidence" value="ECO:0007669"/>
    <property type="project" value="UniProtKB-SubCell"/>
</dbReference>
<feature type="transmembrane region" description="Helical" evidence="5">
    <location>
        <begin position="175"/>
        <end position="191"/>
    </location>
</feature>
<feature type="transmembrane region" description="Helical" evidence="5">
    <location>
        <begin position="30"/>
        <end position="51"/>
    </location>
</feature>
<evidence type="ECO:0000313" key="8">
    <source>
        <dbReference type="Proteomes" id="UP000027361"/>
    </source>
</evidence>
<protein>
    <submittedName>
        <fullName evidence="7">TPT-domain-containing protein</fullName>
    </submittedName>
</protein>
<name>A0A066WHF0_TILAU</name>
<dbReference type="InterPro" id="IPR004853">
    <property type="entry name" value="Sugar_P_trans_dom"/>
</dbReference>
<evidence type="ECO:0000313" key="7">
    <source>
        <dbReference type="EMBL" id="KDN53246.1"/>
    </source>
</evidence>
<feature type="domain" description="Sugar phosphate transporter" evidence="6">
    <location>
        <begin position="98"/>
        <end position="248"/>
    </location>
</feature>
<reference evidence="7 8" key="1">
    <citation type="submission" date="2014-05" db="EMBL/GenBank/DDBJ databases">
        <title>Draft genome sequence of a rare smut relative, Tilletiaria anomala UBC 951.</title>
        <authorList>
            <consortium name="DOE Joint Genome Institute"/>
            <person name="Toome M."/>
            <person name="Kuo A."/>
            <person name="Henrissat B."/>
            <person name="Lipzen A."/>
            <person name="Tritt A."/>
            <person name="Yoshinaga Y."/>
            <person name="Zane M."/>
            <person name="Barry K."/>
            <person name="Grigoriev I.V."/>
            <person name="Spatafora J.W."/>
            <person name="Aimea M.C."/>
        </authorList>
    </citation>
    <scope>NUCLEOTIDE SEQUENCE [LARGE SCALE GENOMIC DNA]</scope>
    <source>
        <strain evidence="7 8">UBC 951</strain>
    </source>
</reference>
<dbReference type="InParanoid" id="A0A066WHF0"/>
<dbReference type="RefSeq" id="XP_013246085.1">
    <property type="nucleotide sequence ID" value="XM_013390631.1"/>
</dbReference>
<dbReference type="SUPFAM" id="SSF103481">
    <property type="entry name" value="Multidrug resistance efflux transporter EmrE"/>
    <property type="match status" value="2"/>
</dbReference>
<keyword evidence="8" id="KW-1185">Reference proteome</keyword>
<evidence type="ECO:0000256" key="1">
    <source>
        <dbReference type="ARBA" id="ARBA00004141"/>
    </source>
</evidence>
<keyword evidence="3 5" id="KW-1133">Transmembrane helix</keyword>
<feature type="transmembrane region" description="Helical" evidence="5">
    <location>
        <begin position="325"/>
        <end position="347"/>
    </location>
</feature>
<feature type="transmembrane region" description="Helical" evidence="5">
    <location>
        <begin position="222"/>
        <end position="241"/>
    </location>
</feature>
<dbReference type="InterPro" id="IPR037185">
    <property type="entry name" value="EmrE-like"/>
</dbReference>
<proteinExistence type="predicted"/>
<dbReference type="AlphaFoldDB" id="A0A066WHF0"/>
<evidence type="ECO:0000256" key="2">
    <source>
        <dbReference type="ARBA" id="ARBA00022692"/>
    </source>
</evidence>
<dbReference type="Pfam" id="PF03151">
    <property type="entry name" value="TPT"/>
    <property type="match status" value="2"/>
</dbReference>
<evidence type="ECO:0000256" key="4">
    <source>
        <dbReference type="ARBA" id="ARBA00023136"/>
    </source>
</evidence>
<feature type="domain" description="Sugar phosphate transporter" evidence="6">
    <location>
        <begin position="276"/>
        <end position="394"/>
    </location>
</feature>
<feature type="transmembrane region" description="Helical" evidence="5">
    <location>
        <begin position="141"/>
        <end position="163"/>
    </location>
</feature>
<comment type="subcellular location">
    <subcellularLocation>
        <location evidence="1">Membrane</location>
        <topology evidence="1">Multi-pass membrane protein</topology>
    </subcellularLocation>
</comment>
<evidence type="ECO:0000256" key="3">
    <source>
        <dbReference type="ARBA" id="ARBA00022989"/>
    </source>
</evidence>
<dbReference type="HOGENOM" id="CLU_019048_3_1_1"/>
<dbReference type="OMA" id="WFRQQVT"/>
<keyword evidence="4 5" id="KW-0472">Membrane</keyword>
<comment type="caution">
    <text evidence="7">The sequence shown here is derived from an EMBL/GenBank/DDBJ whole genome shotgun (WGS) entry which is preliminary data.</text>
</comment>
<dbReference type="GeneID" id="25262228"/>
<accession>A0A066WHF0</accession>
<dbReference type="InterPro" id="IPR050186">
    <property type="entry name" value="TPT_transporter"/>
</dbReference>
<evidence type="ECO:0000256" key="5">
    <source>
        <dbReference type="SAM" id="Phobius"/>
    </source>
</evidence>
<dbReference type="STRING" id="1037660.A0A066WHF0"/>
<dbReference type="OrthoDB" id="1588579at2759"/>